<feature type="non-terminal residue" evidence="1">
    <location>
        <position position="1"/>
    </location>
</feature>
<dbReference type="Proteomes" id="UP001328107">
    <property type="component" value="Unassembled WGS sequence"/>
</dbReference>
<accession>A0AAN4Z3J7</accession>
<reference evidence="2" key="1">
    <citation type="submission" date="2022-10" db="EMBL/GenBank/DDBJ databases">
        <title>Genome assembly of Pristionchus species.</title>
        <authorList>
            <person name="Yoshida K."/>
            <person name="Sommer R.J."/>
        </authorList>
    </citation>
    <scope>NUCLEOTIDE SEQUENCE [LARGE SCALE GENOMIC DNA]</scope>
    <source>
        <strain evidence="2">RS5460</strain>
    </source>
</reference>
<evidence type="ECO:0000313" key="1">
    <source>
        <dbReference type="EMBL" id="GMR31931.1"/>
    </source>
</evidence>
<name>A0AAN4Z3J7_9BILA</name>
<protein>
    <submittedName>
        <fullName evidence="1">Uncharacterized protein</fullName>
    </submittedName>
</protein>
<dbReference type="EMBL" id="BTRK01000001">
    <property type="protein sequence ID" value="GMR31931.1"/>
    <property type="molecule type" value="Genomic_DNA"/>
</dbReference>
<evidence type="ECO:0000313" key="2">
    <source>
        <dbReference type="Proteomes" id="UP001328107"/>
    </source>
</evidence>
<dbReference type="AlphaFoldDB" id="A0AAN4Z3J7"/>
<gene>
    <name evidence="1" type="ORF">PMAYCL1PPCAC_02126</name>
</gene>
<sequence length="137" mass="15467">QICSRLVDEMGQFLSFPTILDLVKEVCEKKTWCAFTPTEMKDIRTLPVYNYEGPCIKHETEVATLKCPFGSEASFVSDFVPMAFCPYRTESNWPGANPSYPKRVGQSMPLSCLPQGEKLCEKTRFYADGAAYTIENV</sequence>
<comment type="caution">
    <text evidence="1">The sequence shown here is derived from an EMBL/GenBank/DDBJ whole genome shotgun (WGS) entry which is preliminary data.</text>
</comment>
<proteinExistence type="predicted"/>
<organism evidence="1 2">
    <name type="scientific">Pristionchus mayeri</name>
    <dbReference type="NCBI Taxonomy" id="1317129"/>
    <lineage>
        <taxon>Eukaryota</taxon>
        <taxon>Metazoa</taxon>
        <taxon>Ecdysozoa</taxon>
        <taxon>Nematoda</taxon>
        <taxon>Chromadorea</taxon>
        <taxon>Rhabditida</taxon>
        <taxon>Rhabditina</taxon>
        <taxon>Diplogasteromorpha</taxon>
        <taxon>Diplogasteroidea</taxon>
        <taxon>Neodiplogasteridae</taxon>
        <taxon>Pristionchus</taxon>
    </lineage>
</organism>
<keyword evidence="2" id="KW-1185">Reference proteome</keyword>